<protein>
    <submittedName>
        <fullName evidence="2">Uncharacterized protein</fullName>
    </submittedName>
</protein>
<evidence type="ECO:0000313" key="3">
    <source>
        <dbReference type="Proteomes" id="UP000256964"/>
    </source>
</evidence>
<proteinExistence type="predicted"/>
<name>A0A371D1P1_9APHY</name>
<dbReference type="AlphaFoldDB" id="A0A371D1P1"/>
<keyword evidence="3" id="KW-1185">Reference proteome</keyword>
<accession>A0A371D1P1</accession>
<evidence type="ECO:0000256" key="1">
    <source>
        <dbReference type="SAM" id="MobiDB-lite"/>
    </source>
</evidence>
<feature type="region of interest" description="Disordered" evidence="1">
    <location>
        <begin position="1"/>
        <end position="62"/>
    </location>
</feature>
<organism evidence="2 3">
    <name type="scientific">Lentinus brumalis</name>
    <dbReference type="NCBI Taxonomy" id="2498619"/>
    <lineage>
        <taxon>Eukaryota</taxon>
        <taxon>Fungi</taxon>
        <taxon>Dikarya</taxon>
        <taxon>Basidiomycota</taxon>
        <taxon>Agaricomycotina</taxon>
        <taxon>Agaricomycetes</taxon>
        <taxon>Polyporales</taxon>
        <taxon>Polyporaceae</taxon>
        <taxon>Lentinus</taxon>
    </lineage>
</organism>
<evidence type="ECO:0000313" key="2">
    <source>
        <dbReference type="EMBL" id="RDX46389.1"/>
    </source>
</evidence>
<gene>
    <name evidence="2" type="ORF">OH76DRAFT_1485623</name>
</gene>
<dbReference type="Proteomes" id="UP000256964">
    <property type="component" value="Unassembled WGS sequence"/>
</dbReference>
<sequence>MANPEDYDPNRGFWKDSNGHWHPFQTQPSQPPPESCFSTADASITGGAPAHGASELRMDASR</sequence>
<dbReference type="EMBL" id="KZ857428">
    <property type="protein sequence ID" value="RDX46389.1"/>
    <property type="molecule type" value="Genomic_DNA"/>
</dbReference>
<reference evidence="2 3" key="1">
    <citation type="journal article" date="2018" name="Biotechnol. Biofuels">
        <title>Integrative visual omics of the white-rot fungus Polyporus brumalis exposes the biotechnological potential of its oxidative enzymes for delignifying raw plant biomass.</title>
        <authorList>
            <person name="Miyauchi S."/>
            <person name="Rancon A."/>
            <person name="Drula E."/>
            <person name="Hage H."/>
            <person name="Chaduli D."/>
            <person name="Favel A."/>
            <person name="Grisel S."/>
            <person name="Henrissat B."/>
            <person name="Herpoel-Gimbert I."/>
            <person name="Ruiz-Duenas F.J."/>
            <person name="Chevret D."/>
            <person name="Hainaut M."/>
            <person name="Lin J."/>
            <person name="Wang M."/>
            <person name="Pangilinan J."/>
            <person name="Lipzen A."/>
            <person name="Lesage-Meessen L."/>
            <person name="Navarro D."/>
            <person name="Riley R."/>
            <person name="Grigoriev I.V."/>
            <person name="Zhou S."/>
            <person name="Raouche S."/>
            <person name="Rosso M.N."/>
        </authorList>
    </citation>
    <scope>NUCLEOTIDE SEQUENCE [LARGE SCALE GENOMIC DNA]</scope>
    <source>
        <strain evidence="2 3">BRFM 1820</strain>
    </source>
</reference>